<dbReference type="EMBL" id="JBHSXS010000013">
    <property type="protein sequence ID" value="MFC6882403.1"/>
    <property type="molecule type" value="Genomic_DNA"/>
</dbReference>
<evidence type="ECO:0000313" key="2">
    <source>
        <dbReference type="EMBL" id="MFC6882403.1"/>
    </source>
</evidence>
<organism evidence="2 3">
    <name type="scientific">Actinomadura yumaensis</name>
    <dbReference type="NCBI Taxonomy" id="111807"/>
    <lineage>
        <taxon>Bacteria</taxon>
        <taxon>Bacillati</taxon>
        <taxon>Actinomycetota</taxon>
        <taxon>Actinomycetes</taxon>
        <taxon>Streptosporangiales</taxon>
        <taxon>Thermomonosporaceae</taxon>
        <taxon>Actinomadura</taxon>
    </lineage>
</organism>
<dbReference type="Gene3D" id="3.40.710.10">
    <property type="entry name" value="DD-peptidase/beta-lactamase superfamily"/>
    <property type="match status" value="1"/>
</dbReference>
<dbReference type="RefSeq" id="WP_160826564.1">
    <property type="nucleotide sequence ID" value="NZ_JBHSXE010000001.1"/>
</dbReference>
<dbReference type="SUPFAM" id="SSF56601">
    <property type="entry name" value="beta-lactamase/transpeptidase-like"/>
    <property type="match status" value="1"/>
</dbReference>
<keyword evidence="2" id="KW-0378">Hydrolase</keyword>
<dbReference type="Proteomes" id="UP001596380">
    <property type="component" value="Unassembled WGS sequence"/>
</dbReference>
<accession>A0ABW2CMS3</accession>
<evidence type="ECO:0000259" key="1">
    <source>
        <dbReference type="Pfam" id="PF00144"/>
    </source>
</evidence>
<dbReference type="InterPro" id="IPR001466">
    <property type="entry name" value="Beta-lactam-related"/>
</dbReference>
<dbReference type="Pfam" id="PF00144">
    <property type="entry name" value="Beta-lactamase"/>
    <property type="match status" value="1"/>
</dbReference>
<dbReference type="EC" id="3.-.-.-" evidence="2"/>
<comment type="caution">
    <text evidence="2">The sequence shown here is derived from an EMBL/GenBank/DDBJ whole genome shotgun (WGS) entry which is preliminary data.</text>
</comment>
<evidence type="ECO:0000313" key="3">
    <source>
        <dbReference type="Proteomes" id="UP001596380"/>
    </source>
</evidence>
<protein>
    <submittedName>
        <fullName evidence="2">Serine hydrolase domain-containing protein</fullName>
        <ecNumber evidence="2">3.-.-.-</ecNumber>
    </submittedName>
</protein>
<dbReference type="PANTHER" id="PTHR43319">
    <property type="entry name" value="BETA-LACTAMASE-RELATED"/>
    <property type="match status" value="1"/>
</dbReference>
<feature type="domain" description="Beta-lactamase-related" evidence="1">
    <location>
        <begin position="17"/>
        <end position="374"/>
    </location>
</feature>
<reference evidence="3" key="1">
    <citation type="journal article" date="2019" name="Int. J. Syst. Evol. Microbiol.">
        <title>The Global Catalogue of Microorganisms (GCM) 10K type strain sequencing project: providing services to taxonomists for standard genome sequencing and annotation.</title>
        <authorList>
            <consortium name="The Broad Institute Genomics Platform"/>
            <consortium name="The Broad Institute Genome Sequencing Center for Infectious Disease"/>
            <person name="Wu L."/>
            <person name="Ma J."/>
        </authorList>
    </citation>
    <scope>NUCLEOTIDE SEQUENCE [LARGE SCALE GENOMIC DNA]</scope>
    <source>
        <strain evidence="3">JCM 3369</strain>
    </source>
</reference>
<dbReference type="GO" id="GO:0016787">
    <property type="term" value="F:hydrolase activity"/>
    <property type="evidence" value="ECO:0007669"/>
    <property type="project" value="UniProtKB-KW"/>
</dbReference>
<proteinExistence type="predicted"/>
<keyword evidence="3" id="KW-1185">Reference proteome</keyword>
<dbReference type="PANTHER" id="PTHR43319:SF3">
    <property type="entry name" value="BETA-LACTAMASE-RELATED DOMAIN-CONTAINING PROTEIN"/>
    <property type="match status" value="1"/>
</dbReference>
<sequence length="381" mass="40807">MIEGTCDARFAPVREAFAANFAERGERGAAVCVSVGGRVVADLWGGTAADDPSRARPWGPDTLVNVFSVGKGLSALLAARLMDDGRLDADAPVVRYWPEFGKAGKEALTVRHVLSHQAGLPALRRRMAPGTMLDHAAMAAALAEQEPWWEPGTAHGYHVNTFGFLLGEIVRRATGRTVGALLREEIAAPLAADVHIGLPHSEHHRVAEFGWQDAPPEDDRSGDLDDDRLMEYNAYFNPGGLSGMGVINTRAWREAELPSTNAHASARGVARVYTALAAGGGLNGTRVVSKDALAAATTEQVSGQDLVLRRPSRFALGFQLTQPERPFGPNPRSFGHFGAGGSLGFCDPDCGVAFGYVMNEMGPRWQNPRNRALMDALYASL</sequence>
<dbReference type="InterPro" id="IPR052907">
    <property type="entry name" value="Beta-lactamase/esterase"/>
</dbReference>
<gene>
    <name evidence="2" type="ORF">ACFQKB_21790</name>
</gene>
<name>A0ABW2CMS3_9ACTN</name>
<dbReference type="InterPro" id="IPR012338">
    <property type="entry name" value="Beta-lactam/transpept-like"/>
</dbReference>